<dbReference type="SMART" id="SM00245">
    <property type="entry name" value="TSPc"/>
    <property type="match status" value="1"/>
</dbReference>
<gene>
    <name evidence="8" type="ORF">HMPREF1534_03256</name>
</gene>
<dbReference type="SMART" id="SM00228">
    <property type="entry name" value="PDZ"/>
    <property type="match status" value="1"/>
</dbReference>
<comment type="similarity">
    <text evidence="1 5">Belongs to the peptidase S41A family.</text>
</comment>
<dbReference type="SUPFAM" id="SSF52096">
    <property type="entry name" value="ClpP/crotonase"/>
    <property type="match status" value="1"/>
</dbReference>
<dbReference type="Pfam" id="PF17820">
    <property type="entry name" value="PDZ_6"/>
    <property type="match status" value="1"/>
</dbReference>
<feature type="signal peptide" evidence="6">
    <location>
        <begin position="1"/>
        <end position="22"/>
    </location>
</feature>
<evidence type="ECO:0000256" key="3">
    <source>
        <dbReference type="ARBA" id="ARBA00022801"/>
    </source>
</evidence>
<dbReference type="InterPro" id="IPR005151">
    <property type="entry name" value="Tail-specific_protease"/>
</dbReference>
<dbReference type="InterPro" id="IPR004447">
    <property type="entry name" value="Peptidase_S41A"/>
</dbReference>
<dbReference type="HOGENOM" id="CLU_017295_2_0_10"/>
<evidence type="ECO:0000256" key="6">
    <source>
        <dbReference type="SAM" id="SignalP"/>
    </source>
</evidence>
<dbReference type="Gene3D" id="2.30.42.10">
    <property type="match status" value="1"/>
</dbReference>
<dbReference type="NCBIfam" id="TIGR00225">
    <property type="entry name" value="prc"/>
    <property type="match status" value="1"/>
</dbReference>
<dbReference type="eggNOG" id="COG0793">
    <property type="taxonomic scope" value="Bacteria"/>
</dbReference>
<dbReference type="OrthoDB" id="9812068at2"/>
<dbReference type="Proteomes" id="UP000017831">
    <property type="component" value="Unassembled WGS sequence"/>
</dbReference>
<dbReference type="SUPFAM" id="SSF50156">
    <property type="entry name" value="PDZ domain-like"/>
    <property type="match status" value="1"/>
</dbReference>
<dbReference type="InterPro" id="IPR001478">
    <property type="entry name" value="PDZ"/>
</dbReference>
<dbReference type="PROSITE" id="PS50106">
    <property type="entry name" value="PDZ"/>
    <property type="match status" value="1"/>
</dbReference>
<accession>U6R849</accession>
<keyword evidence="4 5" id="KW-0720">Serine protease</keyword>
<keyword evidence="6" id="KW-0732">Signal</keyword>
<dbReference type="GO" id="GO:0004175">
    <property type="term" value="F:endopeptidase activity"/>
    <property type="evidence" value="ECO:0007669"/>
    <property type="project" value="TreeGrafter"/>
</dbReference>
<dbReference type="Pfam" id="PF03572">
    <property type="entry name" value="Peptidase_S41"/>
    <property type="match status" value="1"/>
</dbReference>
<dbReference type="Gene3D" id="3.90.226.10">
    <property type="entry name" value="2-enoyl-CoA Hydratase, Chain A, domain 1"/>
    <property type="match status" value="1"/>
</dbReference>
<proteinExistence type="inferred from homology"/>
<dbReference type="InterPro" id="IPR036034">
    <property type="entry name" value="PDZ_sf"/>
</dbReference>
<name>U6R849_9BACT</name>
<evidence type="ECO:0000313" key="8">
    <source>
        <dbReference type="EMBL" id="EOA52609.1"/>
    </source>
</evidence>
<dbReference type="PANTHER" id="PTHR32060">
    <property type="entry name" value="TAIL-SPECIFIC PROTEASE"/>
    <property type="match status" value="1"/>
</dbReference>
<keyword evidence="9" id="KW-1185">Reference proteome</keyword>
<dbReference type="RefSeq" id="WP_005943697.1">
    <property type="nucleotide sequence ID" value="NZ_KB890393.1"/>
</dbReference>
<evidence type="ECO:0000259" key="7">
    <source>
        <dbReference type="PROSITE" id="PS50106"/>
    </source>
</evidence>
<dbReference type="GO" id="GO:0008236">
    <property type="term" value="F:serine-type peptidase activity"/>
    <property type="evidence" value="ECO:0007669"/>
    <property type="project" value="UniProtKB-KW"/>
</dbReference>
<dbReference type="InterPro" id="IPR029045">
    <property type="entry name" value="ClpP/crotonase-like_dom_sf"/>
</dbReference>
<dbReference type="AlphaFoldDB" id="U6R849"/>
<dbReference type="GO" id="GO:0006508">
    <property type="term" value="P:proteolysis"/>
    <property type="evidence" value="ECO:0007669"/>
    <property type="project" value="UniProtKB-KW"/>
</dbReference>
<sequence>MKWNTKSLLFIACVGLAGSALFGFSKGDDRNFRIAKNLDVFNAVFKELDMFYVDTIDPEKVINYSIEAMLAQTDPYTEYYPEEDNTLKEMTSGKFGGIGSVIRYYTPRKRVAIIEPSEGSPAAEAGLQAGDIIMEINGKDMAQGDRTPNELTSYVSDNLRGDPGTTCVLKLERPTADSTYIPMELKITRGTIRTNPVPYYGMVDKNIGYIAISTFAIEGCSKDIKKALIELKQQGATSIVLDLRGNGGGLLSEAVNVVNFFVPKGKEIVVTKGKIKQAGSTYKTSNEPIDMEIPLTVLVDGATASAAEIVSGSLQDLDRAVIVGNRTYGKGLVQVPRELPYNSSMKVTTAKYYIPSGRCIQAIDYAKRNADGSVARIPDSLTTVFHTAAGREVRDGGGIRPDVEVKAERFPNIMFYLLNDDMIFDYATQYCIKHPNIGEVKDFSVTDADYDDFKQMLKKRNFTYDRQSEKSLKNLKEIAEFEGYMEGASEEFAALEKKLTHNLDHELNRFSKQIRKAIAEEIVKRHYFQRGVILERMKDDADLTKAIETLKDKEGYTKILSVPADK</sequence>
<evidence type="ECO:0000256" key="5">
    <source>
        <dbReference type="RuleBase" id="RU004404"/>
    </source>
</evidence>
<dbReference type="GeneID" id="60060885"/>
<dbReference type="InterPro" id="IPR041489">
    <property type="entry name" value="PDZ_6"/>
</dbReference>
<feature type="chain" id="PRO_5004677911" evidence="6">
    <location>
        <begin position="23"/>
        <end position="566"/>
    </location>
</feature>
<dbReference type="PANTHER" id="PTHR32060:SF30">
    <property type="entry name" value="CARBOXY-TERMINAL PROCESSING PROTEASE CTPA"/>
    <property type="match status" value="1"/>
</dbReference>
<keyword evidence="3 5" id="KW-0378">Hydrolase</keyword>
<dbReference type="EMBL" id="AQHY01000039">
    <property type="protein sequence ID" value="EOA52609.1"/>
    <property type="molecule type" value="Genomic_DNA"/>
</dbReference>
<dbReference type="CDD" id="cd06782">
    <property type="entry name" value="cpPDZ_CPP-like"/>
    <property type="match status" value="1"/>
</dbReference>
<dbReference type="GO" id="GO:0030288">
    <property type="term" value="C:outer membrane-bounded periplasmic space"/>
    <property type="evidence" value="ECO:0007669"/>
    <property type="project" value="TreeGrafter"/>
</dbReference>
<dbReference type="GO" id="GO:0007165">
    <property type="term" value="P:signal transduction"/>
    <property type="evidence" value="ECO:0007669"/>
    <property type="project" value="TreeGrafter"/>
</dbReference>
<dbReference type="PATRIC" id="fig|1121098.3.peg.3305"/>
<evidence type="ECO:0000256" key="1">
    <source>
        <dbReference type="ARBA" id="ARBA00009179"/>
    </source>
</evidence>
<dbReference type="CDD" id="cd07560">
    <property type="entry name" value="Peptidase_S41_CPP"/>
    <property type="match status" value="1"/>
</dbReference>
<organism evidence="8 9">
    <name type="scientific">Phocaeicola massiliensis B84634 = Timone 84634 = DSM 17679 = JCM 13223</name>
    <dbReference type="NCBI Taxonomy" id="1121098"/>
    <lineage>
        <taxon>Bacteria</taxon>
        <taxon>Pseudomonadati</taxon>
        <taxon>Bacteroidota</taxon>
        <taxon>Bacteroidia</taxon>
        <taxon>Bacteroidales</taxon>
        <taxon>Bacteroidaceae</taxon>
        <taxon>Phocaeicola</taxon>
    </lineage>
</organism>
<keyword evidence="2 5" id="KW-0645">Protease</keyword>
<comment type="caution">
    <text evidence="8">The sequence shown here is derived from an EMBL/GenBank/DDBJ whole genome shotgun (WGS) entry which is preliminary data.</text>
</comment>
<evidence type="ECO:0000256" key="4">
    <source>
        <dbReference type="ARBA" id="ARBA00022825"/>
    </source>
</evidence>
<evidence type="ECO:0000313" key="9">
    <source>
        <dbReference type="Proteomes" id="UP000017831"/>
    </source>
</evidence>
<dbReference type="STRING" id="1121098.HMPREF1534_03256"/>
<protein>
    <submittedName>
        <fullName evidence="8">C-terminal processing peptidase</fullName>
    </submittedName>
</protein>
<evidence type="ECO:0000256" key="2">
    <source>
        <dbReference type="ARBA" id="ARBA00022670"/>
    </source>
</evidence>
<feature type="domain" description="PDZ" evidence="7">
    <location>
        <begin position="84"/>
        <end position="141"/>
    </location>
</feature>
<reference evidence="8 9" key="1">
    <citation type="submission" date="2013-04" db="EMBL/GenBank/DDBJ databases">
        <title>The Genome Sequence of Bacteroides massiliensis DSM 17679.</title>
        <authorList>
            <consortium name="The Broad Institute Genomics Platform"/>
            <person name="Earl A."/>
            <person name="Ward D."/>
            <person name="Feldgarden M."/>
            <person name="Gevers D."/>
            <person name="Martens E."/>
            <person name="Fenner L."/>
            <person name="Roux V."/>
            <person name="Mallet M.N."/>
            <person name="Raoult D."/>
            <person name="Walker B."/>
            <person name="Young S."/>
            <person name="Zeng Q."/>
            <person name="Gargeya S."/>
            <person name="Fitzgerald M."/>
            <person name="Haas B."/>
            <person name="Abouelleil A."/>
            <person name="Allen A.W."/>
            <person name="Alvarado L."/>
            <person name="Arachchi H.M."/>
            <person name="Berlin A.M."/>
            <person name="Chapman S.B."/>
            <person name="Gainer-Dewar J."/>
            <person name="Goldberg J."/>
            <person name="Griggs A."/>
            <person name="Gujja S."/>
            <person name="Hansen M."/>
            <person name="Howarth C."/>
            <person name="Imamovic A."/>
            <person name="Ireland A."/>
            <person name="Larimer J."/>
            <person name="McCowan C."/>
            <person name="Murphy C."/>
            <person name="Pearson M."/>
            <person name="Poon T.W."/>
            <person name="Priest M."/>
            <person name="Roberts A."/>
            <person name="Saif S."/>
            <person name="Shea T."/>
            <person name="Sisk P."/>
            <person name="Sykes S."/>
            <person name="Wortman J."/>
            <person name="Nusbaum C."/>
            <person name="Birren B."/>
        </authorList>
    </citation>
    <scope>NUCLEOTIDE SEQUENCE [LARGE SCALE GENOMIC DNA]</scope>
    <source>
        <strain evidence="9">B84634 / Timone 84634 / DSM 17679 / JCM 13223</strain>
    </source>
</reference>
<dbReference type="Gene3D" id="3.30.750.44">
    <property type="match status" value="1"/>
</dbReference>